<dbReference type="RefSeq" id="WP_284242292.1">
    <property type="nucleotide sequence ID" value="NZ_BSSQ01000035.1"/>
</dbReference>
<dbReference type="Pfam" id="PF20736">
    <property type="entry name" value="Glyco_hydro127M"/>
    <property type="match status" value="1"/>
</dbReference>
<dbReference type="InterPro" id="IPR008928">
    <property type="entry name" value="6-hairpin_glycosidase_sf"/>
</dbReference>
<dbReference type="SUPFAM" id="SSF48208">
    <property type="entry name" value="Six-hairpin glycosidases"/>
    <property type="match status" value="1"/>
</dbReference>
<keyword evidence="4" id="KW-1185">Reference proteome</keyword>
<comment type="caution">
    <text evidence="3">The sequence shown here is derived from an EMBL/GenBank/DDBJ whole genome shotgun (WGS) entry which is preliminary data.</text>
</comment>
<proteinExistence type="predicted"/>
<sequence>MTIDIKRKPTTPVPNRAPLKPAALMSLPLGAIRPKGWLKDQLQIQLNGFTGKLPDHWEDLNANSGWLGGSGESWERGPYYVDGLLPLAYALQDEALIEKAQAWIEWTLGSQREDGQFGPSTNDDWWSRMVMAKVLTQHQEATGDERVIPFLLNYFRYQAEHIDKRPLTDWAEARGAENVLILQWLYNRTGETFLLELAEKTQKQTLGWTEIFSDFPYWRYQTKFDHRIHVVNVLMALKEPALRYLQTGEAKHSEAPYRGIESLMKYHGQVHGLCSGDEWLAGTSPTQGVELCAVVEYMFTLEQLVRIYGDGYFADILEKVSFNALPATISADWTSRQYVQQANQIRCTQEHRNWTENRDDANMFGLEPNFGCCTANMHQGWPKLAAHLWMATPDGGLAAISYAACEVTATVAHGVEATVKVASSYPFEEGVQLSLQLSEPAAFPLKLRIPAWCKEPAVIVNGEVQELDVQSGFATIERLWQQDDNVMVLLPMNVQVDRRGNDAVSLSRGPLVYALPIAERWYKRYGSLPFADWEVFPDDNSAWNYGLLLDGAIGGQSFEVKKSPMARQPFLAQNAPVRLIGKGRRIPEWKEERHSAGELPLSPVKSSEQVETIELVPYGSARLRIAEFPVLSE</sequence>
<dbReference type="PANTHER" id="PTHR31151:SF0">
    <property type="entry name" value="PROLINE-TRNA LIGASE (DUF1680)"/>
    <property type="match status" value="1"/>
</dbReference>
<gene>
    <name evidence="3" type="ORF">MU1_58280</name>
</gene>
<dbReference type="EMBL" id="BSSQ01000035">
    <property type="protein sequence ID" value="GLX71478.1"/>
    <property type="molecule type" value="Genomic_DNA"/>
</dbReference>
<protein>
    <recommendedName>
        <fullName evidence="5">Glycosyl hydrolase</fullName>
    </recommendedName>
</protein>
<evidence type="ECO:0000313" key="4">
    <source>
        <dbReference type="Proteomes" id="UP001157114"/>
    </source>
</evidence>
<dbReference type="InterPro" id="IPR012878">
    <property type="entry name" value="Beta-AFase-like_GH127_cat"/>
</dbReference>
<evidence type="ECO:0000259" key="1">
    <source>
        <dbReference type="Pfam" id="PF07944"/>
    </source>
</evidence>
<dbReference type="Pfam" id="PF07944">
    <property type="entry name" value="Beta-AFase-like_GH127_cat"/>
    <property type="match status" value="1"/>
</dbReference>
<dbReference type="PANTHER" id="PTHR31151">
    <property type="entry name" value="PROLINE-TRNA LIGASE (DUF1680)"/>
    <property type="match status" value="1"/>
</dbReference>
<dbReference type="Proteomes" id="UP001157114">
    <property type="component" value="Unassembled WGS sequence"/>
</dbReference>
<accession>A0ABQ6GPT9</accession>
<evidence type="ECO:0000259" key="2">
    <source>
        <dbReference type="Pfam" id="PF20736"/>
    </source>
</evidence>
<feature type="domain" description="Non-reducing end beta-L-arabinofuranosidase-like GH127 middle" evidence="2">
    <location>
        <begin position="401"/>
        <end position="492"/>
    </location>
</feature>
<organism evidence="3 4">
    <name type="scientific">Paenibacillus glycanilyticus</name>
    <dbReference type="NCBI Taxonomy" id="126569"/>
    <lineage>
        <taxon>Bacteria</taxon>
        <taxon>Bacillati</taxon>
        <taxon>Bacillota</taxon>
        <taxon>Bacilli</taxon>
        <taxon>Bacillales</taxon>
        <taxon>Paenibacillaceae</taxon>
        <taxon>Paenibacillus</taxon>
    </lineage>
</organism>
<feature type="domain" description="Non-reducing end beta-L-arabinofuranosidase-like GH127 catalytic" evidence="1">
    <location>
        <begin position="89"/>
        <end position="385"/>
    </location>
</feature>
<name>A0ABQ6GPT9_9BACL</name>
<evidence type="ECO:0000313" key="3">
    <source>
        <dbReference type="EMBL" id="GLX71478.1"/>
    </source>
</evidence>
<dbReference type="InterPro" id="IPR049046">
    <property type="entry name" value="Beta-AFase-like_GH127_middle"/>
</dbReference>
<evidence type="ECO:0008006" key="5">
    <source>
        <dbReference type="Google" id="ProtNLM"/>
    </source>
</evidence>
<reference evidence="3 4" key="1">
    <citation type="submission" date="2023-03" db="EMBL/GenBank/DDBJ databases">
        <title>Draft genome sequence of the bacteria which degrade cell wall of Tricholomamatutake.</title>
        <authorList>
            <person name="Konishi Y."/>
            <person name="Fukuta Y."/>
            <person name="Shirasaka N."/>
        </authorList>
    </citation>
    <scope>NUCLEOTIDE SEQUENCE [LARGE SCALE GENOMIC DNA]</scope>
    <source>
        <strain evidence="4">mu1</strain>
    </source>
</reference>